<evidence type="ECO:0000313" key="1">
    <source>
        <dbReference type="EMBL" id="QSO46901.1"/>
    </source>
</evidence>
<accession>A0A9X7VXI2</accession>
<organism evidence="1 2">
    <name type="scientific">Alicyclobacillus mengziensis</name>
    <dbReference type="NCBI Taxonomy" id="2931921"/>
    <lineage>
        <taxon>Bacteria</taxon>
        <taxon>Bacillati</taxon>
        <taxon>Bacillota</taxon>
        <taxon>Bacilli</taxon>
        <taxon>Bacillales</taxon>
        <taxon>Alicyclobacillaceae</taxon>
        <taxon>Alicyclobacillus</taxon>
    </lineage>
</organism>
<protein>
    <submittedName>
        <fullName evidence="1">Uncharacterized protein</fullName>
    </submittedName>
</protein>
<dbReference type="KEGG" id="afx:JZ786_21120"/>
<dbReference type="AlphaFoldDB" id="A0A9X7VXI2"/>
<sequence>MSSEERVYFECTSNKLDVAVQRERWFGAVWVYKNGIRRPLEYWFEDSEDKVYEQWQKSRYYGYCNVLFTPYPIDQVYNIVREQQIKHMAAAISKYLDESGDN</sequence>
<dbReference type="RefSeq" id="WP_206656262.1">
    <property type="nucleotide sequence ID" value="NZ_CP071182.1"/>
</dbReference>
<evidence type="ECO:0000313" key="2">
    <source>
        <dbReference type="Proteomes" id="UP000663505"/>
    </source>
</evidence>
<reference evidence="1 2" key="1">
    <citation type="submission" date="2021-02" db="EMBL/GenBank/DDBJ databases">
        <title>Alicyclobacillus curvatus sp. nov. and Alicyclobacillus mengziensis sp. nov., two acidophilic bacteria isolated from acid mine drainage.</title>
        <authorList>
            <person name="Huang Y."/>
        </authorList>
    </citation>
    <scope>NUCLEOTIDE SEQUENCE [LARGE SCALE GENOMIC DNA]</scope>
    <source>
        <strain evidence="1 2">S30H14</strain>
    </source>
</reference>
<proteinExistence type="predicted"/>
<name>A0A9X7VXI2_9BACL</name>
<keyword evidence="2" id="KW-1185">Reference proteome</keyword>
<dbReference type="EMBL" id="CP071182">
    <property type="protein sequence ID" value="QSO46901.1"/>
    <property type="molecule type" value="Genomic_DNA"/>
</dbReference>
<dbReference type="Proteomes" id="UP000663505">
    <property type="component" value="Chromosome"/>
</dbReference>
<gene>
    <name evidence="1" type="ORF">JZ786_21120</name>
</gene>